<keyword evidence="2" id="KW-0804">Transcription</keyword>
<keyword evidence="2" id="KW-0806">Transcription termination</keyword>
<keyword evidence="5" id="KW-1185">Reference proteome</keyword>
<dbReference type="InterPro" id="IPR038538">
    <property type="entry name" value="MTERF_sf"/>
</dbReference>
<proteinExistence type="inferred from homology"/>
<dbReference type="PANTHER" id="PTHR13068:SF103">
    <property type="entry name" value="MITOCHONDRIAL TRANSCRIPTION TERMINATION FACTOR FAMILY PROTEIN"/>
    <property type="match status" value="1"/>
</dbReference>
<dbReference type="GO" id="GO:0006353">
    <property type="term" value="P:DNA-templated transcription termination"/>
    <property type="evidence" value="ECO:0007669"/>
    <property type="project" value="UniProtKB-KW"/>
</dbReference>
<reference evidence="4 5" key="1">
    <citation type="submission" date="2018-06" db="EMBL/GenBank/DDBJ databases">
        <title>The Genome of Cuscuta australis (Dodder) Provides Insight into the Evolution of Plant Parasitism.</title>
        <authorList>
            <person name="Liu H."/>
        </authorList>
    </citation>
    <scope>NUCLEOTIDE SEQUENCE [LARGE SCALE GENOMIC DNA]</scope>
    <source>
        <strain evidence="5">cv. Yunnan</strain>
        <tissue evidence="4">Vines</tissue>
    </source>
</reference>
<dbReference type="SMART" id="SM00733">
    <property type="entry name" value="Mterf"/>
    <property type="match status" value="5"/>
</dbReference>
<comment type="similarity">
    <text evidence="1">Belongs to the mTERF family.</text>
</comment>
<dbReference type="Pfam" id="PF02536">
    <property type="entry name" value="mTERF"/>
    <property type="match status" value="3"/>
</dbReference>
<sequence>MNSQTLLAFAPLRIGCSGRSSEPDPAHRVSVTKSTSKKISISTRRDAQSALFDYLHCTRGLSFVDSEQISKNSPRFLEQLLSKLKHEGDVVRALTRFFRYYPFNEFEPFLESLGLSRKDLASALPRNLMFLSDDANLLDNYHVLCNYGIPNSKIGKMYKEASEIFRYGDGVLNMKLRNFEKLGLFQSRVIDLVIRYPYLLLPGMDNDFVAVLEKLRELGLGSDWIDTHISSKHSCNWSRVLDTMCFLREISDGNDQMMALIEANPGLVFEGKRAYLMVTQLVKLGLSRYAIYAVFKECPKILSFKQANRIWIAIQFLLKIGMDRKSIATFVSTHIQLIASYSLKKPKFVSKNLSSSILEDPMNLFRLALEEEAEFSTQQNKLVNYAKKKEFFFSLGYAESSDEMKRLFTVVEARGDQLQDRFNCLVEAGLDRNDVIKMFRRAPRILNNSKEDIEKKIEILRNHSGYPVKTLVSFPTYLTYSNHRISCRFSMYDWAKGKGSVNPTLSLSTVIAGTDARFVKYVVNGHPDGPAKWESLKKSILSS</sequence>
<evidence type="ECO:0000256" key="2">
    <source>
        <dbReference type="ARBA" id="ARBA00022472"/>
    </source>
</evidence>
<keyword evidence="3" id="KW-0809">Transit peptide</keyword>
<dbReference type="AlphaFoldDB" id="A0A328DX02"/>
<name>A0A328DX02_9ASTE</name>
<evidence type="ECO:0000313" key="5">
    <source>
        <dbReference type="Proteomes" id="UP000249390"/>
    </source>
</evidence>
<dbReference type="Proteomes" id="UP000249390">
    <property type="component" value="Unassembled WGS sequence"/>
</dbReference>
<dbReference type="EMBL" id="NQVE01000076">
    <property type="protein sequence ID" value="RAL49816.1"/>
    <property type="molecule type" value="Genomic_DNA"/>
</dbReference>
<dbReference type="GO" id="GO:0003676">
    <property type="term" value="F:nucleic acid binding"/>
    <property type="evidence" value="ECO:0007669"/>
    <property type="project" value="InterPro"/>
</dbReference>
<dbReference type="InterPro" id="IPR003690">
    <property type="entry name" value="MTERF"/>
</dbReference>
<accession>A0A328DX02</accession>
<dbReference type="PANTHER" id="PTHR13068">
    <property type="entry name" value="CGI-12 PROTEIN-RELATED"/>
    <property type="match status" value="1"/>
</dbReference>
<dbReference type="Gene3D" id="1.25.70.10">
    <property type="entry name" value="Transcription termination factor 3, mitochondrial"/>
    <property type="match status" value="2"/>
</dbReference>
<organism evidence="4 5">
    <name type="scientific">Cuscuta australis</name>
    <dbReference type="NCBI Taxonomy" id="267555"/>
    <lineage>
        <taxon>Eukaryota</taxon>
        <taxon>Viridiplantae</taxon>
        <taxon>Streptophyta</taxon>
        <taxon>Embryophyta</taxon>
        <taxon>Tracheophyta</taxon>
        <taxon>Spermatophyta</taxon>
        <taxon>Magnoliopsida</taxon>
        <taxon>eudicotyledons</taxon>
        <taxon>Gunneridae</taxon>
        <taxon>Pentapetalae</taxon>
        <taxon>asterids</taxon>
        <taxon>lamiids</taxon>
        <taxon>Solanales</taxon>
        <taxon>Convolvulaceae</taxon>
        <taxon>Cuscuteae</taxon>
        <taxon>Cuscuta</taxon>
        <taxon>Cuscuta subgen. Grammica</taxon>
        <taxon>Cuscuta sect. Cleistogrammica</taxon>
    </lineage>
</organism>
<evidence type="ECO:0000256" key="3">
    <source>
        <dbReference type="ARBA" id="ARBA00022946"/>
    </source>
</evidence>
<evidence type="ECO:0000313" key="4">
    <source>
        <dbReference type="EMBL" id="RAL49816.1"/>
    </source>
</evidence>
<keyword evidence="2" id="KW-0805">Transcription regulation</keyword>
<gene>
    <name evidence="4" type="ORF">DM860_002107</name>
</gene>
<protein>
    <submittedName>
        <fullName evidence="4">Uncharacterized protein</fullName>
    </submittedName>
</protein>
<comment type="caution">
    <text evidence="4">The sequence shown here is derived from an EMBL/GenBank/DDBJ whole genome shotgun (WGS) entry which is preliminary data.</text>
</comment>
<evidence type="ECO:0000256" key="1">
    <source>
        <dbReference type="ARBA" id="ARBA00007692"/>
    </source>
</evidence>